<keyword evidence="2 4" id="KW-0285">Flavoprotein</keyword>
<keyword evidence="8" id="KW-1185">Reference proteome</keyword>
<dbReference type="GO" id="GO:0071949">
    <property type="term" value="F:FAD binding"/>
    <property type="evidence" value="ECO:0007669"/>
    <property type="project" value="TreeGrafter"/>
</dbReference>
<sequence>MINVVWLKRDVRIHDHGPLNHASTSEIPFIVLYVYEKCQLLQPSVHGSHIHVINEGLADLDSRLSDSSHPLIDKPLRTLTVCYSTVLEVLKSIHSKFTIRELLAHEETGHYASYQRDRRVRAWCKSAGVKMREFNQTGVTRRLGDRDDFSKLLNAFMTKPQHPTAGTNFKNKIIGVGLGLPGQCKSLLEPKSLAEIPLENRADRDSRQVGGETEALRILETFLQSRGRNYSRGISSPNSSWESCSRLSIYLSWGHISVRFVVQALRRKQAEVKALKSSGVHMDECWGRSLGAFQSRLHWRSHFMQKLESEPLLEKKDLCPAYQHLRRGSGEFNLQYYEAWKSGRTGYPFLDACMRCLQIHGWLNFRMRAMVVSFATYNLWLDWKKIAPHLARLFLDFEPGIHYPQLQIQSGTTGINAMRVYNVTKQGKDQDPRGIFIRKYVTELRDVKDEFVHEPWKMTRKDMARCNVQVGSSDRGALFRGLVEEDQASDTIHECYPAPIVNEQESAKDAKDKIAAVRNMTSTKREARAVFEKHGSRKGTSDFKKMKGDGKVKRDKSKEKGQEREKGQKSIHSFAVKNKEKGQKASMGVFSTKENEGDKTWSCSTCTFNNTKPQAPVCEICGTLRENNLNT</sequence>
<gene>
    <name evidence="7" type="ORF">TrCOL_g6571</name>
</gene>
<evidence type="ECO:0000256" key="5">
    <source>
        <dbReference type="SAM" id="MobiDB-lite"/>
    </source>
</evidence>
<dbReference type="PANTHER" id="PTHR11455">
    <property type="entry name" value="CRYPTOCHROME"/>
    <property type="match status" value="1"/>
</dbReference>
<dbReference type="InterPro" id="IPR036134">
    <property type="entry name" value="Crypto/Photolyase_FAD-like_sf"/>
</dbReference>
<evidence type="ECO:0000313" key="8">
    <source>
        <dbReference type="Proteomes" id="UP001165065"/>
    </source>
</evidence>
<feature type="domain" description="Photolyase/cryptochrome alpha/beta" evidence="6">
    <location>
        <begin position="1"/>
        <end position="139"/>
    </location>
</feature>
<dbReference type="Gene3D" id="1.10.579.10">
    <property type="entry name" value="DNA Cyclobutane Dipyrimidine Photolyase, subunit A, domain 3"/>
    <property type="match status" value="1"/>
</dbReference>
<keyword evidence="3 4" id="KW-0274">FAD</keyword>
<evidence type="ECO:0000256" key="1">
    <source>
        <dbReference type="ARBA" id="ARBA00005862"/>
    </source>
</evidence>
<evidence type="ECO:0000256" key="4">
    <source>
        <dbReference type="PIRSR" id="PIRSR602081-1"/>
    </source>
</evidence>
<dbReference type="InterPro" id="IPR005101">
    <property type="entry name" value="Cryptochr/Photolyase_FAD-bd"/>
</dbReference>
<dbReference type="SUPFAM" id="SSF90209">
    <property type="entry name" value="Ran binding protein zinc finger-like"/>
    <property type="match status" value="1"/>
</dbReference>
<dbReference type="EMBL" id="BRYA01001534">
    <property type="protein sequence ID" value="GMI45123.1"/>
    <property type="molecule type" value="Genomic_DNA"/>
</dbReference>
<dbReference type="PANTHER" id="PTHR11455:SF18">
    <property type="entry name" value="SI:CH1073-390K14.1"/>
    <property type="match status" value="1"/>
</dbReference>
<feature type="compositionally biased region" description="Basic and acidic residues" evidence="5">
    <location>
        <begin position="525"/>
        <end position="568"/>
    </location>
</feature>
<reference evidence="8" key="1">
    <citation type="journal article" date="2023" name="Commun. Biol.">
        <title>Genome analysis of Parmales, the sister group of diatoms, reveals the evolutionary specialization of diatoms from phago-mixotrophs to photoautotrophs.</title>
        <authorList>
            <person name="Ban H."/>
            <person name="Sato S."/>
            <person name="Yoshikawa S."/>
            <person name="Yamada K."/>
            <person name="Nakamura Y."/>
            <person name="Ichinomiya M."/>
            <person name="Sato N."/>
            <person name="Blanc-Mathieu R."/>
            <person name="Endo H."/>
            <person name="Kuwata A."/>
            <person name="Ogata H."/>
        </authorList>
    </citation>
    <scope>NUCLEOTIDE SEQUENCE [LARGE SCALE GENOMIC DNA]</scope>
</reference>
<proteinExistence type="inferred from homology"/>
<evidence type="ECO:0000256" key="3">
    <source>
        <dbReference type="ARBA" id="ARBA00022827"/>
    </source>
</evidence>
<dbReference type="PROSITE" id="PS51645">
    <property type="entry name" value="PHR_CRY_ALPHA_BETA"/>
    <property type="match status" value="1"/>
</dbReference>
<feature type="binding site" evidence="4">
    <location>
        <position position="230"/>
    </location>
    <ligand>
        <name>FAD</name>
        <dbReference type="ChEBI" id="CHEBI:57692"/>
    </ligand>
</feature>
<feature type="region of interest" description="Disordered" evidence="5">
    <location>
        <begin position="525"/>
        <end position="599"/>
    </location>
</feature>
<evidence type="ECO:0000313" key="7">
    <source>
        <dbReference type="EMBL" id="GMI45123.1"/>
    </source>
</evidence>
<dbReference type="InterPro" id="IPR036155">
    <property type="entry name" value="Crypto/Photolyase_N_sf"/>
</dbReference>
<feature type="binding site" evidence="4">
    <location>
        <position position="293"/>
    </location>
    <ligand>
        <name>FAD</name>
        <dbReference type="ChEBI" id="CHEBI:57692"/>
    </ligand>
</feature>
<dbReference type="GO" id="GO:0005634">
    <property type="term" value="C:nucleus"/>
    <property type="evidence" value="ECO:0007669"/>
    <property type="project" value="TreeGrafter"/>
</dbReference>
<dbReference type="SUPFAM" id="SSF48173">
    <property type="entry name" value="Cryptochrome/photolyase FAD-binding domain"/>
    <property type="match status" value="1"/>
</dbReference>
<dbReference type="SUPFAM" id="SSF52425">
    <property type="entry name" value="Cryptochrome/photolyase, N-terminal domain"/>
    <property type="match status" value="1"/>
</dbReference>
<dbReference type="InterPro" id="IPR036443">
    <property type="entry name" value="Znf_RanBP2_sf"/>
</dbReference>
<accession>A0A9W7GJB9</accession>
<comment type="cofactor">
    <cofactor evidence="4">
        <name>FAD</name>
        <dbReference type="ChEBI" id="CHEBI:57692"/>
    </cofactor>
    <text evidence="4">Binds 1 FAD per subunit.</text>
</comment>
<organism evidence="7 8">
    <name type="scientific">Triparma columacea</name>
    <dbReference type="NCBI Taxonomy" id="722753"/>
    <lineage>
        <taxon>Eukaryota</taxon>
        <taxon>Sar</taxon>
        <taxon>Stramenopiles</taxon>
        <taxon>Ochrophyta</taxon>
        <taxon>Bolidophyceae</taxon>
        <taxon>Parmales</taxon>
        <taxon>Triparmaceae</taxon>
        <taxon>Triparma</taxon>
    </lineage>
</organism>
<dbReference type="PRINTS" id="PR00147">
    <property type="entry name" value="DNAPHOTLYASE"/>
</dbReference>
<dbReference type="InterPro" id="IPR014729">
    <property type="entry name" value="Rossmann-like_a/b/a_fold"/>
</dbReference>
<dbReference type="GO" id="GO:0043153">
    <property type="term" value="P:entrainment of circadian clock by photoperiod"/>
    <property type="evidence" value="ECO:0007669"/>
    <property type="project" value="TreeGrafter"/>
</dbReference>
<name>A0A9W7GJB9_9STRA</name>
<protein>
    <recommendedName>
        <fullName evidence="6">Photolyase/cryptochrome alpha/beta domain-containing protein</fullName>
    </recommendedName>
</protein>
<dbReference type="GO" id="GO:0032922">
    <property type="term" value="P:circadian regulation of gene expression"/>
    <property type="evidence" value="ECO:0007669"/>
    <property type="project" value="TreeGrafter"/>
</dbReference>
<dbReference type="GO" id="GO:0003677">
    <property type="term" value="F:DNA binding"/>
    <property type="evidence" value="ECO:0007669"/>
    <property type="project" value="TreeGrafter"/>
</dbReference>
<dbReference type="AlphaFoldDB" id="A0A9W7GJB9"/>
<dbReference type="Pfam" id="PF03441">
    <property type="entry name" value="FAD_binding_7"/>
    <property type="match status" value="1"/>
</dbReference>
<dbReference type="Gene3D" id="3.40.50.620">
    <property type="entry name" value="HUPs"/>
    <property type="match status" value="1"/>
</dbReference>
<dbReference type="InterPro" id="IPR006050">
    <property type="entry name" value="DNA_photolyase_N"/>
</dbReference>
<dbReference type="OrthoDB" id="435881at2759"/>
<comment type="similarity">
    <text evidence="1">Belongs to the DNA photolyase class-1 family.</text>
</comment>
<evidence type="ECO:0000256" key="2">
    <source>
        <dbReference type="ARBA" id="ARBA00022630"/>
    </source>
</evidence>
<dbReference type="Gene3D" id="2.30.30.380">
    <property type="entry name" value="Zn-finger domain of Sec23/24"/>
    <property type="match status" value="1"/>
</dbReference>
<evidence type="ECO:0000259" key="6">
    <source>
        <dbReference type="PROSITE" id="PS51645"/>
    </source>
</evidence>
<dbReference type="Pfam" id="PF00875">
    <property type="entry name" value="DNA_photolyase"/>
    <property type="match status" value="1"/>
</dbReference>
<dbReference type="Gene3D" id="1.25.40.80">
    <property type="match status" value="1"/>
</dbReference>
<dbReference type="Proteomes" id="UP001165065">
    <property type="component" value="Unassembled WGS sequence"/>
</dbReference>
<dbReference type="GO" id="GO:0005737">
    <property type="term" value="C:cytoplasm"/>
    <property type="evidence" value="ECO:0007669"/>
    <property type="project" value="TreeGrafter"/>
</dbReference>
<dbReference type="InterPro" id="IPR002081">
    <property type="entry name" value="Cryptochrome/DNA_photolyase_1"/>
</dbReference>
<dbReference type="GO" id="GO:0003904">
    <property type="term" value="F:deoxyribodipyrimidine photo-lyase activity"/>
    <property type="evidence" value="ECO:0007669"/>
    <property type="project" value="TreeGrafter"/>
</dbReference>
<comment type="caution">
    <text evidence="7">The sequence shown here is derived from an EMBL/GenBank/DDBJ whole genome shotgun (WGS) entry which is preliminary data.</text>
</comment>